<accession>A0AA42BPJ9</accession>
<keyword evidence="2 5" id="KW-0812">Transmembrane</keyword>
<evidence type="ECO:0000256" key="4">
    <source>
        <dbReference type="ARBA" id="ARBA00023136"/>
    </source>
</evidence>
<evidence type="ECO:0000259" key="6">
    <source>
        <dbReference type="Pfam" id="PF05154"/>
    </source>
</evidence>
<evidence type="ECO:0000256" key="1">
    <source>
        <dbReference type="ARBA" id="ARBA00004141"/>
    </source>
</evidence>
<evidence type="ECO:0000313" key="7">
    <source>
        <dbReference type="EMBL" id="MCP8968516.1"/>
    </source>
</evidence>
<gene>
    <name evidence="7" type="ORF">NK662_08160</name>
</gene>
<keyword evidence="8" id="KW-1185">Reference proteome</keyword>
<dbReference type="InterPro" id="IPR007829">
    <property type="entry name" value="TM2"/>
</dbReference>
<evidence type="ECO:0000256" key="2">
    <source>
        <dbReference type="ARBA" id="ARBA00022692"/>
    </source>
</evidence>
<organism evidence="7 8">
    <name type="scientific">Ectobacillus ponti</name>
    <dbReference type="NCBI Taxonomy" id="2961894"/>
    <lineage>
        <taxon>Bacteria</taxon>
        <taxon>Bacillati</taxon>
        <taxon>Bacillota</taxon>
        <taxon>Bacilli</taxon>
        <taxon>Bacillales</taxon>
        <taxon>Bacillaceae</taxon>
        <taxon>Ectobacillus</taxon>
    </lineage>
</organism>
<evidence type="ECO:0000256" key="3">
    <source>
        <dbReference type="ARBA" id="ARBA00022989"/>
    </source>
</evidence>
<evidence type="ECO:0000256" key="5">
    <source>
        <dbReference type="SAM" id="Phobius"/>
    </source>
</evidence>
<sequence>MSVSERKSFGLALLIWFFLGGIGGHRIYVKEKISIILWYWLVCLITFGIIWLIDLFLLKGWIDKANRAHAVY</sequence>
<comment type="subcellular location">
    <subcellularLocation>
        <location evidence="1">Membrane</location>
        <topology evidence="1">Multi-pass membrane protein</topology>
    </subcellularLocation>
</comment>
<proteinExistence type="predicted"/>
<feature type="transmembrane region" description="Helical" evidence="5">
    <location>
        <begin position="35"/>
        <end position="58"/>
    </location>
</feature>
<feature type="transmembrane region" description="Helical" evidence="5">
    <location>
        <begin position="9"/>
        <end position="29"/>
    </location>
</feature>
<feature type="domain" description="TM2" evidence="6">
    <location>
        <begin position="6"/>
        <end position="56"/>
    </location>
</feature>
<dbReference type="GO" id="GO:0016020">
    <property type="term" value="C:membrane"/>
    <property type="evidence" value="ECO:0007669"/>
    <property type="project" value="UniProtKB-SubCell"/>
</dbReference>
<dbReference type="RefSeq" id="WP_254758425.1">
    <property type="nucleotide sequence ID" value="NZ_JANCLT010000003.1"/>
</dbReference>
<name>A0AA42BPJ9_9BACI</name>
<protein>
    <submittedName>
        <fullName evidence="7">TM2 domain-containing protein</fullName>
    </submittedName>
</protein>
<dbReference type="Pfam" id="PF05154">
    <property type="entry name" value="TM2"/>
    <property type="match status" value="1"/>
</dbReference>
<dbReference type="EMBL" id="JANCLT010000003">
    <property type="protein sequence ID" value="MCP8968516.1"/>
    <property type="molecule type" value="Genomic_DNA"/>
</dbReference>
<dbReference type="AlphaFoldDB" id="A0AA42BPJ9"/>
<dbReference type="Proteomes" id="UP001156102">
    <property type="component" value="Unassembled WGS sequence"/>
</dbReference>
<evidence type="ECO:0000313" key="8">
    <source>
        <dbReference type="Proteomes" id="UP001156102"/>
    </source>
</evidence>
<keyword evidence="4 5" id="KW-0472">Membrane</keyword>
<keyword evidence="3 5" id="KW-1133">Transmembrane helix</keyword>
<reference evidence="7" key="1">
    <citation type="submission" date="2022-07" db="EMBL/GenBank/DDBJ databases">
        <authorList>
            <person name="Li W.-J."/>
            <person name="Deng Q.-Q."/>
        </authorList>
    </citation>
    <scope>NUCLEOTIDE SEQUENCE</scope>
    <source>
        <strain evidence="7">SYSU M60031</strain>
    </source>
</reference>
<comment type="caution">
    <text evidence="7">The sequence shown here is derived from an EMBL/GenBank/DDBJ whole genome shotgun (WGS) entry which is preliminary data.</text>
</comment>